<keyword evidence="1" id="KW-0812">Transmembrane</keyword>
<sequence length="54" mass="6550">MLYMSIYYLWISMLQQRGKIYACGLMSYVLKALIYIHTTYKMLTLILQCCKWML</sequence>
<keyword evidence="1" id="KW-0472">Membrane</keyword>
<name>A0A3P5ZNS0_BRACM</name>
<organism evidence="3">
    <name type="scientific">Brassica campestris</name>
    <name type="common">Field mustard</name>
    <dbReference type="NCBI Taxonomy" id="3711"/>
    <lineage>
        <taxon>Eukaryota</taxon>
        <taxon>Viridiplantae</taxon>
        <taxon>Streptophyta</taxon>
        <taxon>Embryophyta</taxon>
        <taxon>Tracheophyta</taxon>
        <taxon>Spermatophyta</taxon>
        <taxon>Magnoliopsida</taxon>
        <taxon>eudicotyledons</taxon>
        <taxon>Gunneridae</taxon>
        <taxon>Pentapetalae</taxon>
        <taxon>rosids</taxon>
        <taxon>malvids</taxon>
        <taxon>Brassicales</taxon>
        <taxon>Brassicaceae</taxon>
        <taxon>Brassiceae</taxon>
        <taxon>Brassica</taxon>
    </lineage>
</organism>
<evidence type="ECO:0000313" key="3">
    <source>
        <dbReference type="EMBL" id="VDC76183.1"/>
    </source>
</evidence>
<evidence type="ECO:0000256" key="1">
    <source>
        <dbReference type="SAM" id="Phobius"/>
    </source>
</evidence>
<keyword evidence="1" id="KW-1133">Transmembrane helix</keyword>
<proteinExistence type="predicted"/>
<gene>
    <name evidence="3" type="ORF">BRAA01T02685Z</name>
    <name evidence="2" type="ORF">BRAPAZ1V2_A03P71440.2</name>
</gene>
<dbReference type="EMBL" id="LR031571">
    <property type="protein sequence ID" value="VDC76183.1"/>
    <property type="molecule type" value="Genomic_DNA"/>
</dbReference>
<protein>
    <submittedName>
        <fullName evidence="2">Uncharacterized protein</fullName>
    </submittedName>
</protein>
<reference evidence="3" key="1">
    <citation type="submission" date="2018-11" db="EMBL/GenBank/DDBJ databases">
        <authorList>
            <consortium name="Genoscope - CEA"/>
            <person name="William W."/>
        </authorList>
    </citation>
    <scope>NUCLEOTIDE SEQUENCE</scope>
</reference>
<evidence type="ECO:0000313" key="2">
    <source>
        <dbReference type="EMBL" id="CAG7885801.1"/>
    </source>
</evidence>
<dbReference type="Gramene" id="A03p71440.2_BraZ1">
    <property type="protein sequence ID" value="A03p71440.2_BraZ1.CDS.1"/>
    <property type="gene ID" value="A03g71440.2_BraZ1"/>
</dbReference>
<dbReference type="AlphaFoldDB" id="A0A3P5ZNS0"/>
<feature type="transmembrane region" description="Helical" evidence="1">
    <location>
        <begin position="20"/>
        <end position="38"/>
    </location>
</feature>
<dbReference type="Proteomes" id="UP000694005">
    <property type="component" value="Chromosome A03"/>
</dbReference>
<accession>A0A3P5ZNS0</accession>
<dbReference type="EMBL" id="LS974619">
    <property type="protein sequence ID" value="CAG7885801.1"/>
    <property type="molecule type" value="Genomic_DNA"/>
</dbReference>